<keyword evidence="5 7" id="KW-0472">Membrane</keyword>
<dbReference type="GO" id="GO:0005886">
    <property type="term" value="C:plasma membrane"/>
    <property type="evidence" value="ECO:0007669"/>
    <property type="project" value="TreeGrafter"/>
</dbReference>
<feature type="chain" id="PRO_5004778212" evidence="8">
    <location>
        <begin position="24"/>
        <end position="355"/>
    </location>
</feature>
<evidence type="ECO:0000256" key="1">
    <source>
        <dbReference type="ARBA" id="ARBA00004141"/>
    </source>
</evidence>
<sequence>MRLRVIPSLGFLLLLSLCDLVSSLGCGSNVPSLYTNLCDLDAVWGIVLEAVAAAGIVVTIALMVLFLFLIPHVSNPRKRSTLPIQFIFLIGTLGIFSLTFAFIIKLDHRTCPTRIFLWGVLFALCFSCLLAHAFRVLRLVRGKSGLSVWCLLGLVVGLTLVQVIIAIIWLVLTIERNSQPCQYSPDVFVMLLIYVMFLMALTFILSICGFCGRYSKWKKHGAYIFVTLLLSICIWVVWIVMFVRGIDLLNKRPVWDDPTLSIALVANGWVFIFFYVCPELRHLTCPAKPDEGPEEQGPKGKQPKGVDNQMFIMEQSNQANGTNPSFQIPNAMYSNTIPGTPGDFTIPRPQTRPIY</sequence>
<feature type="transmembrane region" description="Helical" evidence="7">
    <location>
        <begin position="42"/>
        <end position="70"/>
    </location>
</feature>
<dbReference type="GO" id="GO:0043235">
    <property type="term" value="C:receptor complex"/>
    <property type="evidence" value="ECO:0007669"/>
    <property type="project" value="TreeGrafter"/>
</dbReference>
<keyword evidence="3 7" id="KW-0812">Transmembrane</keyword>
<dbReference type="AlphaFoldDB" id="V9KHR6"/>
<keyword evidence="8" id="KW-0732">Signal</keyword>
<dbReference type="EMBL" id="JW865411">
    <property type="protein sequence ID" value="AFO97928.1"/>
    <property type="molecule type" value="mRNA"/>
</dbReference>
<dbReference type="Pfam" id="PF00003">
    <property type="entry name" value="7tm_3"/>
    <property type="match status" value="1"/>
</dbReference>
<organism evidence="10">
    <name type="scientific">Callorhinchus milii</name>
    <name type="common">Ghost shark</name>
    <dbReference type="NCBI Taxonomy" id="7868"/>
    <lineage>
        <taxon>Eukaryota</taxon>
        <taxon>Metazoa</taxon>
        <taxon>Chordata</taxon>
        <taxon>Craniata</taxon>
        <taxon>Vertebrata</taxon>
        <taxon>Chondrichthyes</taxon>
        <taxon>Holocephali</taxon>
        <taxon>Chimaeriformes</taxon>
        <taxon>Callorhinchidae</taxon>
        <taxon>Callorhinchus</taxon>
    </lineage>
</organism>
<dbReference type="GO" id="GO:0004930">
    <property type="term" value="F:G protein-coupled receptor activity"/>
    <property type="evidence" value="ECO:0007669"/>
    <property type="project" value="InterPro"/>
</dbReference>
<feature type="region of interest" description="Disordered" evidence="6">
    <location>
        <begin position="336"/>
        <end position="355"/>
    </location>
</feature>
<name>V9KHR6_CALMI</name>
<dbReference type="PANTHER" id="PTHR14511:SF7">
    <property type="entry name" value="RETINOIC ACID-INDUCED PROTEIN 3"/>
    <property type="match status" value="1"/>
</dbReference>
<evidence type="ECO:0000256" key="8">
    <source>
        <dbReference type="SAM" id="SignalP"/>
    </source>
</evidence>
<feature type="transmembrane region" description="Helical" evidence="7">
    <location>
        <begin position="258"/>
        <end position="277"/>
    </location>
</feature>
<evidence type="ECO:0000256" key="2">
    <source>
        <dbReference type="ARBA" id="ARBA00007242"/>
    </source>
</evidence>
<evidence type="ECO:0000259" key="9">
    <source>
        <dbReference type="PROSITE" id="PS50259"/>
    </source>
</evidence>
<evidence type="ECO:0000256" key="3">
    <source>
        <dbReference type="ARBA" id="ARBA00022692"/>
    </source>
</evidence>
<feature type="domain" description="G-protein coupled receptors family 3 profile" evidence="9">
    <location>
        <begin position="46"/>
        <end position="242"/>
    </location>
</feature>
<dbReference type="InterPro" id="IPR017978">
    <property type="entry name" value="GPCR_3_C"/>
</dbReference>
<feature type="transmembrane region" description="Helical" evidence="7">
    <location>
        <begin position="222"/>
        <end position="246"/>
    </location>
</feature>
<feature type="transmembrane region" description="Helical" evidence="7">
    <location>
        <begin position="187"/>
        <end position="210"/>
    </location>
</feature>
<protein>
    <submittedName>
        <fullName evidence="10">Retinoic acid-induced protein 3-like protein</fullName>
    </submittedName>
</protein>
<evidence type="ECO:0000256" key="5">
    <source>
        <dbReference type="ARBA" id="ARBA00023136"/>
    </source>
</evidence>
<feature type="transmembrane region" description="Helical" evidence="7">
    <location>
        <begin position="146"/>
        <end position="172"/>
    </location>
</feature>
<evidence type="ECO:0000256" key="4">
    <source>
        <dbReference type="ARBA" id="ARBA00022989"/>
    </source>
</evidence>
<comment type="similarity">
    <text evidence="2">Belongs to the G-protein coupled receptor 3 family.</text>
</comment>
<evidence type="ECO:0000256" key="6">
    <source>
        <dbReference type="SAM" id="MobiDB-lite"/>
    </source>
</evidence>
<dbReference type="PROSITE" id="PS50259">
    <property type="entry name" value="G_PROTEIN_RECEP_F3_4"/>
    <property type="match status" value="1"/>
</dbReference>
<reference evidence="10" key="1">
    <citation type="journal article" date="2014" name="Nature">
        <title>Elephant shark genome provides unique insights into gnathostome evolution.</title>
        <authorList>
            <consortium name="International Elephant Shark Genome Sequencing Consortium"/>
            <person name="Venkatesh B."/>
            <person name="Lee A.P."/>
            <person name="Ravi V."/>
            <person name="Maurya A.K."/>
            <person name="Lian M.M."/>
            <person name="Swann J.B."/>
            <person name="Ohta Y."/>
            <person name="Flajnik M.F."/>
            <person name="Sutoh Y."/>
            <person name="Kasahara M."/>
            <person name="Hoon S."/>
            <person name="Gangu V."/>
            <person name="Roy S.W."/>
            <person name="Irimia M."/>
            <person name="Korzh V."/>
            <person name="Kondrychyn I."/>
            <person name="Lim Z.W."/>
            <person name="Tay B.H."/>
            <person name="Tohari S."/>
            <person name="Kong K.W."/>
            <person name="Ho S."/>
            <person name="Lorente-Galdos B."/>
            <person name="Quilez J."/>
            <person name="Marques-Bonet T."/>
            <person name="Raney B.J."/>
            <person name="Ingham P.W."/>
            <person name="Tay A."/>
            <person name="Hillier L.W."/>
            <person name="Minx P."/>
            <person name="Boehm T."/>
            <person name="Wilson R.K."/>
            <person name="Brenner S."/>
            <person name="Warren W.C."/>
        </authorList>
    </citation>
    <scope>NUCLEOTIDE SEQUENCE</scope>
    <source>
        <tissue evidence="10">Gills</tissue>
    </source>
</reference>
<feature type="signal peptide" evidence="8">
    <location>
        <begin position="1"/>
        <end position="23"/>
    </location>
</feature>
<dbReference type="GO" id="GO:0070062">
    <property type="term" value="C:extracellular exosome"/>
    <property type="evidence" value="ECO:0007669"/>
    <property type="project" value="TreeGrafter"/>
</dbReference>
<accession>V9KHR6</accession>
<comment type="subcellular location">
    <subcellularLocation>
        <location evidence="1">Membrane</location>
        <topology evidence="1">Multi-pass membrane protein</topology>
    </subcellularLocation>
</comment>
<evidence type="ECO:0000256" key="7">
    <source>
        <dbReference type="SAM" id="Phobius"/>
    </source>
</evidence>
<proteinExistence type="evidence at transcript level"/>
<feature type="transmembrane region" description="Helical" evidence="7">
    <location>
        <begin position="115"/>
        <end position="134"/>
    </location>
</feature>
<keyword evidence="4 7" id="KW-1133">Transmembrane helix</keyword>
<dbReference type="GO" id="GO:0030295">
    <property type="term" value="F:protein kinase activator activity"/>
    <property type="evidence" value="ECO:0007669"/>
    <property type="project" value="TreeGrafter"/>
</dbReference>
<evidence type="ECO:0000313" key="10">
    <source>
        <dbReference type="EMBL" id="AFO97928.1"/>
    </source>
</evidence>
<feature type="transmembrane region" description="Helical" evidence="7">
    <location>
        <begin position="82"/>
        <end position="103"/>
    </location>
</feature>
<dbReference type="PANTHER" id="PTHR14511">
    <property type="entry name" value="G PROTEIN COUPLED RECEPTOR, CLASS C, GROUP 5"/>
    <property type="match status" value="1"/>
</dbReference>
<dbReference type="InterPro" id="IPR051753">
    <property type="entry name" value="RA-inducible_GPCR3"/>
</dbReference>